<dbReference type="RefSeq" id="WP_196198098.1">
    <property type="nucleotide sequence ID" value="NZ_JADPRT010000020.1"/>
</dbReference>
<dbReference type="InterPro" id="IPR001789">
    <property type="entry name" value="Sig_transdc_resp-reg_receiver"/>
</dbReference>
<reference evidence="8" key="1">
    <citation type="submission" date="2020-11" db="EMBL/GenBank/DDBJ databases">
        <title>Isolation and identification of active actinomycetes.</title>
        <authorList>
            <person name="Yu B."/>
        </authorList>
    </citation>
    <scope>NUCLEOTIDE SEQUENCE</scope>
    <source>
        <strain evidence="8">NEAU-YB345</strain>
    </source>
</reference>
<dbReference type="GO" id="GO:0003677">
    <property type="term" value="F:DNA binding"/>
    <property type="evidence" value="ECO:0007669"/>
    <property type="project" value="UniProtKB-KW"/>
</dbReference>
<dbReference type="SUPFAM" id="SSF46894">
    <property type="entry name" value="C-terminal effector domain of the bipartite response regulators"/>
    <property type="match status" value="1"/>
</dbReference>
<evidence type="ECO:0000256" key="2">
    <source>
        <dbReference type="ARBA" id="ARBA00023015"/>
    </source>
</evidence>
<gene>
    <name evidence="8" type="ORF">I2501_34395</name>
</gene>
<evidence type="ECO:0000259" key="7">
    <source>
        <dbReference type="PROSITE" id="PS50110"/>
    </source>
</evidence>
<dbReference type="CDD" id="cd17535">
    <property type="entry name" value="REC_NarL-like"/>
    <property type="match status" value="1"/>
</dbReference>
<dbReference type="EMBL" id="JADPRT010000020">
    <property type="protein sequence ID" value="MBF9073118.1"/>
    <property type="molecule type" value="Genomic_DNA"/>
</dbReference>
<dbReference type="Pfam" id="PF00072">
    <property type="entry name" value="Response_reg"/>
    <property type="match status" value="1"/>
</dbReference>
<accession>A0A931BFD3</accession>
<proteinExistence type="predicted"/>
<keyword evidence="9" id="KW-1185">Reference proteome</keyword>
<organism evidence="8 9">
    <name type="scientific">Streptacidiphilus fuscans</name>
    <dbReference type="NCBI Taxonomy" id="2789292"/>
    <lineage>
        <taxon>Bacteria</taxon>
        <taxon>Bacillati</taxon>
        <taxon>Actinomycetota</taxon>
        <taxon>Actinomycetes</taxon>
        <taxon>Kitasatosporales</taxon>
        <taxon>Streptomycetaceae</taxon>
        <taxon>Streptacidiphilus</taxon>
    </lineage>
</organism>
<keyword evidence="4" id="KW-0804">Transcription</keyword>
<dbReference type="InterPro" id="IPR039420">
    <property type="entry name" value="WalR-like"/>
</dbReference>
<dbReference type="InterPro" id="IPR000792">
    <property type="entry name" value="Tscrpt_reg_LuxR_C"/>
</dbReference>
<dbReference type="PRINTS" id="PR00038">
    <property type="entry name" value="HTHLUXR"/>
</dbReference>
<protein>
    <submittedName>
        <fullName evidence="8">Response regulator transcription factor</fullName>
    </submittedName>
</protein>
<comment type="caution">
    <text evidence="8">The sequence shown here is derived from an EMBL/GenBank/DDBJ whole genome shotgun (WGS) entry which is preliminary data.</text>
</comment>
<keyword evidence="2" id="KW-0805">Transcription regulation</keyword>
<evidence type="ECO:0000256" key="4">
    <source>
        <dbReference type="ARBA" id="ARBA00023163"/>
    </source>
</evidence>
<evidence type="ECO:0000313" key="9">
    <source>
        <dbReference type="Proteomes" id="UP000657385"/>
    </source>
</evidence>
<dbReference type="Gene3D" id="3.40.50.2300">
    <property type="match status" value="1"/>
</dbReference>
<feature type="domain" description="Response regulatory" evidence="7">
    <location>
        <begin position="7"/>
        <end position="123"/>
    </location>
</feature>
<evidence type="ECO:0000256" key="3">
    <source>
        <dbReference type="ARBA" id="ARBA00023125"/>
    </source>
</evidence>
<sequence>MNETKVRVVLADDQPLVRSGLRVLINDNPDLEVVGEAGSGDEAIDVVAQVRPDVVVMDIRMPGMNGIEATRRITAGPEPTHVIMLTTFDDDDYVYGALRAGASGFLVKDMALDEILSAIRVVAGGEALIAPSVTRRLIAEFANRPTAGATSSKAAPHRVRESVTDREIEVLTLVGRGLSNSEIAAELFISVATAKSHVARLLAKLDARDRVHLVILAYESGLVSATS</sequence>
<keyword evidence="3" id="KW-0238">DNA-binding</keyword>
<dbReference type="PROSITE" id="PS50043">
    <property type="entry name" value="HTH_LUXR_2"/>
    <property type="match status" value="1"/>
</dbReference>
<dbReference type="Pfam" id="PF00196">
    <property type="entry name" value="GerE"/>
    <property type="match status" value="1"/>
</dbReference>
<feature type="modified residue" description="4-aspartylphosphate" evidence="5">
    <location>
        <position position="58"/>
    </location>
</feature>
<feature type="domain" description="HTH luxR-type" evidence="6">
    <location>
        <begin position="156"/>
        <end position="221"/>
    </location>
</feature>
<dbReference type="SMART" id="SM00448">
    <property type="entry name" value="REC"/>
    <property type="match status" value="1"/>
</dbReference>
<evidence type="ECO:0000256" key="1">
    <source>
        <dbReference type="ARBA" id="ARBA00022553"/>
    </source>
</evidence>
<keyword evidence="1 5" id="KW-0597">Phosphoprotein</keyword>
<evidence type="ECO:0000256" key="5">
    <source>
        <dbReference type="PROSITE-ProRule" id="PRU00169"/>
    </source>
</evidence>
<dbReference type="PROSITE" id="PS50110">
    <property type="entry name" value="RESPONSE_REGULATORY"/>
    <property type="match status" value="1"/>
</dbReference>
<dbReference type="PANTHER" id="PTHR43214">
    <property type="entry name" value="TWO-COMPONENT RESPONSE REGULATOR"/>
    <property type="match status" value="1"/>
</dbReference>
<dbReference type="SMART" id="SM00421">
    <property type="entry name" value="HTH_LUXR"/>
    <property type="match status" value="1"/>
</dbReference>
<dbReference type="CDD" id="cd06170">
    <property type="entry name" value="LuxR_C_like"/>
    <property type="match status" value="1"/>
</dbReference>
<name>A0A931BFD3_9ACTN</name>
<dbReference type="GO" id="GO:0000160">
    <property type="term" value="P:phosphorelay signal transduction system"/>
    <property type="evidence" value="ECO:0007669"/>
    <property type="project" value="InterPro"/>
</dbReference>
<dbReference type="InterPro" id="IPR058245">
    <property type="entry name" value="NreC/VraR/RcsB-like_REC"/>
</dbReference>
<evidence type="ECO:0000313" key="8">
    <source>
        <dbReference type="EMBL" id="MBF9073118.1"/>
    </source>
</evidence>
<dbReference type="AlphaFoldDB" id="A0A931BFD3"/>
<dbReference type="PANTHER" id="PTHR43214:SF24">
    <property type="entry name" value="TRANSCRIPTIONAL REGULATORY PROTEIN NARL-RELATED"/>
    <property type="match status" value="1"/>
</dbReference>
<dbReference type="Proteomes" id="UP000657385">
    <property type="component" value="Unassembled WGS sequence"/>
</dbReference>
<dbReference type="GO" id="GO:0006355">
    <property type="term" value="P:regulation of DNA-templated transcription"/>
    <property type="evidence" value="ECO:0007669"/>
    <property type="project" value="InterPro"/>
</dbReference>
<dbReference type="SUPFAM" id="SSF52172">
    <property type="entry name" value="CheY-like"/>
    <property type="match status" value="1"/>
</dbReference>
<dbReference type="InterPro" id="IPR016032">
    <property type="entry name" value="Sig_transdc_resp-reg_C-effctor"/>
</dbReference>
<dbReference type="InterPro" id="IPR011006">
    <property type="entry name" value="CheY-like_superfamily"/>
</dbReference>
<evidence type="ECO:0000259" key="6">
    <source>
        <dbReference type="PROSITE" id="PS50043"/>
    </source>
</evidence>